<dbReference type="InterPro" id="IPR036286">
    <property type="entry name" value="LexA/Signal_pep-like_sf"/>
</dbReference>
<dbReference type="RefSeq" id="WP_407048404.1">
    <property type="nucleotide sequence ID" value="NZ_CP158568.1"/>
</dbReference>
<organism evidence="2">
    <name type="scientific">Methyloraptor flagellatus</name>
    <dbReference type="NCBI Taxonomy" id="3162530"/>
    <lineage>
        <taxon>Bacteria</taxon>
        <taxon>Pseudomonadati</taxon>
        <taxon>Pseudomonadota</taxon>
        <taxon>Alphaproteobacteria</taxon>
        <taxon>Hyphomicrobiales</taxon>
        <taxon>Ancalomicrobiaceae</taxon>
        <taxon>Methyloraptor</taxon>
    </lineage>
</organism>
<proteinExistence type="predicted"/>
<dbReference type="SUPFAM" id="SSF51306">
    <property type="entry name" value="LexA/Signal peptidase"/>
    <property type="match status" value="1"/>
</dbReference>
<dbReference type="EMBL" id="CP158568">
    <property type="protein sequence ID" value="XBY43305.1"/>
    <property type="molecule type" value="Genomic_DNA"/>
</dbReference>
<dbReference type="KEGG" id="mflg:ABS361_14525"/>
<dbReference type="Gene3D" id="2.10.109.10">
    <property type="entry name" value="Umud Fragment, subunit A"/>
    <property type="match status" value="1"/>
</dbReference>
<evidence type="ECO:0000259" key="1">
    <source>
        <dbReference type="Pfam" id="PF00717"/>
    </source>
</evidence>
<accession>A0AAU7X6A2</accession>
<feature type="domain" description="Peptidase S24/S26A/S26B/S26C" evidence="1">
    <location>
        <begin position="106"/>
        <end position="203"/>
    </location>
</feature>
<sequence length="207" mass="22541">MANDRTSADHARVWATIDAIAARHGLTPSALARRAGLDSTTFNKSKRRTSDGRLRWPSTPSILKVLDAIGGSFGFYLGEIRPETARPKMLVPHHDGFAEDGLAGMLPPPAAFLSDTARAPLYAIAVETDALRPFYRQGDTLIVAPQLSPCHGDRVLVLTADGALAAYAFIRRDAKTAEVEPIGEDGPRHTIDMREVVWMARIVWASQ</sequence>
<name>A0AAU7X6A2_9HYPH</name>
<protein>
    <submittedName>
        <fullName evidence="2">S24 family peptidase</fullName>
    </submittedName>
</protein>
<dbReference type="InterPro" id="IPR039418">
    <property type="entry name" value="LexA-like"/>
</dbReference>
<dbReference type="CDD" id="cd06529">
    <property type="entry name" value="S24_LexA-like"/>
    <property type="match status" value="1"/>
</dbReference>
<dbReference type="InterPro" id="IPR015927">
    <property type="entry name" value="Peptidase_S24_S26A/B/C"/>
</dbReference>
<dbReference type="Pfam" id="PF00717">
    <property type="entry name" value="Peptidase_S24"/>
    <property type="match status" value="1"/>
</dbReference>
<reference evidence="2" key="1">
    <citation type="submission" date="2024-06" db="EMBL/GenBank/DDBJ databases">
        <title>Methylostella associata gen. nov., sp. nov., a novel Ancalomicrobiaceae-affiliated facultatively methylotrophic bacteria that feed on methanotrophs of the genus Methylococcus.</title>
        <authorList>
            <person name="Saltykova V."/>
            <person name="Danilova O.V."/>
            <person name="Oshkin I.Y."/>
            <person name="Belova S.E."/>
            <person name="Pimenov N.V."/>
            <person name="Dedysh S.N."/>
        </authorList>
    </citation>
    <scope>NUCLEOTIDE SEQUENCE</scope>
    <source>
        <strain evidence="2">S20</strain>
    </source>
</reference>
<dbReference type="AlphaFoldDB" id="A0AAU7X6A2"/>
<gene>
    <name evidence="2" type="ORF">ABS361_14525</name>
</gene>
<evidence type="ECO:0000313" key="2">
    <source>
        <dbReference type="EMBL" id="XBY43305.1"/>
    </source>
</evidence>